<keyword evidence="3" id="KW-1185">Reference proteome</keyword>
<evidence type="ECO:0000256" key="1">
    <source>
        <dbReference type="SAM" id="MobiDB-lite"/>
    </source>
</evidence>
<organism evidence="2 3">
    <name type="scientific">Chlamydia pneumoniae</name>
    <name type="common">Chlamydophila pneumoniae</name>
    <dbReference type="NCBI Taxonomy" id="83558"/>
    <lineage>
        <taxon>Bacteria</taxon>
        <taxon>Pseudomonadati</taxon>
        <taxon>Chlamydiota</taxon>
        <taxon>Chlamydiia</taxon>
        <taxon>Chlamydiales</taxon>
        <taxon>Chlamydiaceae</taxon>
        <taxon>Chlamydia/Chlamydophila group</taxon>
        <taxon>Chlamydia</taxon>
    </lineage>
</organism>
<sequence length="321" mass="35145">MAACDRCSMDFCEILKSQSMDLWADAASCVDGLLQDPFWSTAIASGIAKSSLQETEFECESKVMVLSSWGEQGAQVCSPFNLERICMSFPSLKVFSLKKNGCENMGIQLSASCMNLLMSIFFVATNGGSTPIWITKENLMALVALVLSHYQCYFVPATGDPQRGNILGNPEVNAILARGMGMRVDLERKRGGESSSSRYLELAARCFENSLTKTSLLSDANNVQERDKCLLQMSTSLMHTAGLNLQRPPVPTPSGVTAHPQPQPDPVVTSQPSLLGARERSPVSSRGRFPVVLPLSVISPRSHPGRVERRDLEDEEEEVMF</sequence>
<gene>
    <name evidence="2" type="ordered locus">CpB0417</name>
</gene>
<feature type="region of interest" description="Disordered" evidence="1">
    <location>
        <begin position="246"/>
        <end position="285"/>
    </location>
</feature>
<dbReference type="Proteomes" id="UP000000424">
    <property type="component" value="Chromosome"/>
</dbReference>
<reference evidence="2" key="1">
    <citation type="submission" date="2002-05" db="EMBL/GenBank/DDBJ databases">
        <title>The genome sequence of Chlamydia pneumoniae TW183 and comparison with other Chlamydia strains based on whole genome sequence analysis.</title>
        <authorList>
            <person name="Geng M.M."/>
            <person name="Schuhmacher A."/>
            <person name="Muehldorfer I."/>
            <person name="Bensch K.W."/>
            <person name="Schaefer K.P."/>
            <person name="Schneider S."/>
            <person name="Pohl T."/>
            <person name="Essig A."/>
            <person name="Marre R."/>
            <person name="Melchers K."/>
        </authorList>
    </citation>
    <scope>NUCLEOTIDE SEQUENCE [LARGE SCALE GENOMIC DNA]</scope>
    <source>
        <strain evidence="2">TW-183</strain>
    </source>
</reference>
<protein>
    <submittedName>
        <fullName evidence="2">Uncharacterized protein</fullName>
    </submittedName>
</protein>
<dbReference type="EMBL" id="AE009440">
    <property type="protein sequence ID" value="AAP98348.1"/>
    <property type="molecule type" value="Genomic_DNA"/>
</dbReference>
<accession>A0ABM5LCL7</accession>
<proteinExistence type="predicted"/>
<feature type="region of interest" description="Disordered" evidence="1">
    <location>
        <begin position="300"/>
        <end position="321"/>
    </location>
</feature>
<name>A0ABM5LCL7_CHLPN</name>
<evidence type="ECO:0000313" key="2">
    <source>
        <dbReference type="EMBL" id="AAP98348.1"/>
    </source>
</evidence>
<evidence type="ECO:0000313" key="3">
    <source>
        <dbReference type="Proteomes" id="UP000000424"/>
    </source>
</evidence>